<feature type="transmembrane region" description="Helical" evidence="25">
    <location>
        <begin position="396"/>
        <end position="418"/>
    </location>
</feature>
<keyword evidence="14 25" id="KW-0472">Membrane</keyword>
<name>A0A8B9TQW3_ANAPL</name>
<feature type="domain" description="ABC transporter" evidence="26">
    <location>
        <begin position="675"/>
        <end position="899"/>
    </location>
</feature>
<comment type="catalytic activity">
    <reaction evidence="23">
        <text>17beta-estradiol 17-O-(beta-D-glucuronate)(in) + ATP + H2O = 17beta-estradiol 17-O-(beta-D-glucuronate)(out) + ADP + phosphate + H(+)</text>
        <dbReference type="Rhea" id="RHEA:60128"/>
        <dbReference type="ChEBI" id="CHEBI:15377"/>
        <dbReference type="ChEBI" id="CHEBI:15378"/>
        <dbReference type="ChEBI" id="CHEBI:30616"/>
        <dbReference type="ChEBI" id="CHEBI:43474"/>
        <dbReference type="ChEBI" id="CHEBI:82961"/>
        <dbReference type="ChEBI" id="CHEBI:456216"/>
    </reaction>
    <physiologicalReaction direction="left-to-right" evidence="23">
        <dbReference type="Rhea" id="RHEA:60129"/>
    </physiologicalReaction>
</comment>
<evidence type="ECO:0000256" key="1">
    <source>
        <dbReference type="ARBA" id="ARBA00004651"/>
    </source>
</evidence>
<dbReference type="InterPro" id="IPR027417">
    <property type="entry name" value="P-loop_NTPase"/>
</dbReference>
<feature type="transmembrane region" description="Helical" evidence="25">
    <location>
        <begin position="1037"/>
        <end position="1065"/>
    </location>
</feature>
<keyword evidence="4" id="KW-0813">Transport</keyword>
<feature type="transmembrane region" description="Helical" evidence="25">
    <location>
        <begin position="1220"/>
        <end position="1242"/>
    </location>
</feature>
<evidence type="ECO:0000256" key="24">
    <source>
        <dbReference type="ARBA" id="ARBA00048171"/>
    </source>
</evidence>
<feature type="transmembrane region" description="Helical" evidence="25">
    <location>
        <begin position="1249"/>
        <end position="1269"/>
    </location>
</feature>
<dbReference type="PANTHER" id="PTHR24223">
    <property type="entry name" value="ATP-BINDING CASSETTE SUB-FAMILY C"/>
    <property type="match status" value="1"/>
</dbReference>
<keyword evidence="13" id="KW-0445">Lipid transport</keyword>
<evidence type="ECO:0000256" key="13">
    <source>
        <dbReference type="ARBA" id="ARBA00023055"/>
    </source>
</evidence>
<feature type="transmembrane region" description="Helical" evidence="25">
    <location>
        <begin position="498"/>
        <end position="518"/>
    </location>
</feature>
<dbReference type="NCBIfam" id="TIGR00957">
    <property type="entry name" value="MRP_assoc_pro"/>
    <property type="match status" value="1"/>
</dbReference>
<dbReference type="CDD" id="cd03250">
    <property type="entry name" value="ABCC_MRP_domain1"/>
    <property type="match status" value="1"/>
</dbReference>
<evidence type="ECO:0000256" key="20">
    <source>
        <dbReference type="ARBA" id="ARBA00042274"/>
    </source>
</evidence>
<reference evidence="28" key="1">
    <citation type="submission" date="2019-08" db="EMBL/GenBank/DDBJ databases">
        <title>Three high-quality genomes provides insights into domestication of ducks.</title>
        <authorList>
            <person name="Hou Z.C."/>
            <person name="Zhu F."/>
            <person name="Yin Z.T."/>
            <person name="Zhang F."/>
        </authorList>
    </citation>
    <scope>NUCLEOTIDE SEQUENCE [LARGE SCALE GENOMIC DNA]</scope>
</reference>
<evidence type="ECO:0000256" key="22">
    <source>
        <dbReference type="ARBA" id="ARBA00047523"/>
    </source>
</evidence>
<evidence type="ECO:0000256" key="5">
    <source>
        <dbReference type="ARBA" id="ARBA00022475"/>
    </source>
</evidence>
<comment type="subcellular location">
    <subcellularLocation>
        <location evidence="1">Cell membrane</location>
        <topology evidence="1">Multi-pass membrane protein</topology>
    </subcellularLocation>
</comment>
<evidence type="ECO:0000256" key="12">
    <source>
        <dbReference type="ARBA" id="ARBA00022989"/>
    </source>
</evidence>
<dbReference type="SUPFAM" id="SSF90123">
    <property type="entry name" value="ABC transporter transmembrane region"/>
    <property type="match status" value="2"/>
</dbReference>
<keyword evidence="5" id="KW-1003">Cell membrane</keyword>
<keyword evidence="10" id="KW-0067">ATP-binding</keyword>
<evidence type="ECO:0000256" key="14">
    <source>
        <dbReference type="ARBA" id="ARBA00023136"/>
    </source>
</evidence>
<feature type="transmembrane region" description="Helical" evidence="25">
    <location>
        <begin position="990"/>
        <end position="1017"/>
    </location>
</feature>
<keyword evidence="8" id="KW-0547">Nucleotide-binding</keyword>
<evidence type="ECO:0000256" key="17">
    <source>
        <dbReference type="ARBA" id="ARBA00041009"/>
    </source>
</evidence>
<accession>A0A8B9TQW3</accession>
<dbReference type="Ensembl" id="ENSAPLT00020027349.1">
    <property type="protein sequence ID" value="ENSAPLP00020025360.1"/>
    <property type="gene ID" value="ENSAPLG00020003338.1"/>
</dbReference>
<evidence type="ECO:0000256" key="6">
    <source>
        <dbReference type="ARBA" id="ARBA00022692"/>
    </source>
</evidence>
<dbReference type="CDD" id="cd03244">
    <property type="entry name" value="ABCC_MRP_domain2"/>
    <property type="match status" value="1"/>
</dbReference>
<protein>
    <recommendedName>
        <fullName evidence="17">Multidrug resistance-associated protein 1</fullName>
        <ecNumber evidence="3">7.6.2.2</ecNumber>
        <ecNumber evidence="15">7.6.2.3</ecNumber>
    </recommendedName>
    <alternativeName>
        <fullName evidence="20">ATP-binding cassette sub-family C member 1</fullName>
    </alternativeName>
    <alternativeName>
        <fullName evidence="19">Glutathione-S-conjugate-translocating ATPase ABCC1</fullName>
    </alternativeName>
    <alternativeName>
        <fullName evidence="18">Leukotriene C(4) transporter</fullName>
    </alternativeName>
</protein>
<comment type="catalytic activity">
    <reaction evidence="24">
        <text>2',3'-cGAMP(in) + ATP + H2O = 2',3'-cGAMP(out) + ADP + phosphate + H(+)</text>
        <dbReference type="Rhea" id="RHEA:74887"/>
        <dbReference type="ChEBI" id="CHEBI:15377"/>
        <dbReference type="ChEBI" id="CHEBI:15378"/>
        <dbReference type="ChEBI" id="CHEBI:30616"/>
        <dbReference type="ChEBI" id="CHEBI:43474"/>
        <dbReference type="ChEBI" id="CHEBI:143093"/>
        <dbReference type="ChEBI" id="CHEBI:456216"/>
    </reaction>
</comment>
<dbReference type="GO" id="GO:0006869">
    <property type="term" value="P:lipid transport"/>
    <property type="evidence" value="ECO:0007669"/>
    <property type="project" value="UniProtKB-KW"/>
</dbReference>
<feature type="transmembrane region" description="Helical" evidence="25">
    <location>
        <begin position="116"/>
        <end position="134"/>
    </location>
</feature>
<dbReference type="FunFam" id="3.40.50.300:FF:000074">
    <property type="entry name" value="Multidrug resistance-associated protein 5 isoform 1"/>
    <property type="match status" value="1"/>
</dbReference>
<evidence type="ECO:0000256" key="10">
    <source>
        <dbReference type="ARBA" id="ARBA00022840"/>
    </source>
</evidence>
<dbReference type="Gene3D" id="1.20.1560.10">
    <property type="entry name" value="ABC transporter type 1, transmembrane domain"/>
    <property type="match status" value="2"/>
</dbReference>
<dbReference type="Pfam" id="PF24357">
    <property type="entry name" value="TMD0_ABC"/>
    <property type="match status" value="1"/>
</dbReference>
<dbReference type="FunFam" id="1.20.1560.10:FF:000001">
    <property type="entry name" value="ATP-binding cassette subfamily C member 1"/>
    <property type="match status" value="1"/>
</dbReference>
<feature type="transmembrane region" description="Helical" evidence="25">
    <location>
        <begin position="1122"/>
        <end position="1150"/>
    </location>
</feature>
<dbReference type="InterPro" id="IPR036640">
    <property type="entry name" value="ABC1_TM_sf"/>
</dbReference>
<feature type="transmembrane region" description="Helical" evidence="25">
    <location>
        <begin position="357"/>
        <end position="376"/>
    </location>
</feature>
<dbReference type="CDD" id="cd18595">
    <property type="entry name" value="ABC_6TM_MRP1_2_3_6_D1_like"/>
    <property type="match status" value="1"/>
</dbReference>
<evidence type="ECO:0000256" key="23">
    <source>
        <dbReference type="ARBA" id="ARBA00047576"/>
    </source>
</evidence>
<dbReference type="InterPro" id="IPR017871">
    <property type="entry name" value="ABC_transporter-like_CS"/>
</dbReference>
<dbReference type="CDD" id="cd18603">
    <property type="entry name" value="ABC_6TM_MRP1_2_3_6_D2_like"/>
    <property type="match status" value="1"/>
</dbReference>
<comment type="similarity">
    <text evidence="2">Belongs to the ABC transporter superfamily. ABCC family. Conjugate transporter (TC 3.A.1.208) subfamily.</text>
</comment>
<dbReference type="FunFam" id="1.20.1560.10:FF:000007">
    <property type="entry name" value="ATP-binding cassette subfamily C member 1"/>
    <property type="match status" value="1"/>
</dbReference>
<evidence type="ECO:0000256" key="15">
    <source>
        <dbReference type="ARBA" id="ARBA00024220"/>
    </source>
</evidence>
<dbReference type="InterPro" id="IPR003439">
    <property type="entry name" value="ABC_transporter-like_ATP-bd"/>
</dbReference>
<keyword evidence="9" id="KW-0378">Hydrolase</keyword>
<comment type="catalytic activity">
    <reaction evidence="21">
        <text>sphing-4-enine 1-phosphate(in) + ATP + H2O = sphing-4-enine 1-phosphate(out) + ADP + phosphate + H(+)</text>
        <dbReference type="Rhea" id="RHEA:38951"/>
        <dbReference type="ChEBI" id="CHEBI:15377"/>
        <dbReference type="ChEBI" id="CHEBI:15378"/>
        <dbReference type="ChEBI" id="CHEBI:30616"/>
        <dbReference type="ChEBI" id="CHEBI:43474"/>
        <dbReference type="ChEBI" id="CHEBI:60119"/>
        <dbReference type="ChEBI" id="CHEBI:456216"/>
    </reaction>
    <physiologicalReaction direction="left-to-right" evidence="21">
        <dbReference type="Rhea" id="RHEA:38952"/>
    </physiologicalReaction>
</comment>
<dbReference type="InterPro" id="IPR056227">
    <property type="entry name" value="TMD0_ABC"/>
</dbReference>
<keyword evidence="12 25" id="KW-1133">Transmembrane helix</keyword>
<dbReference type="SMART" id="SM00382">
    <property type="entry name" value="AAA"/>
    <property type="match status" value="2"/>
</dbReference>
<reference evidence="28" key="2">
    <citation type="submission" date="2025-08" db="UniProtKB">
        <authorList>
            <consortium name="Ensembl"/>
        </authorList>
    </citation>
    <scope>IDENTIFICATION</scope>
</reference>
<feature type="transmembrane region" description="Helical" evidence="25">
    <location>
        <begin position="140"/>
        <end position="159"/>
    </location>
</feature>
<dbReference type="InterPro" id="IPR005292">
    <property type="entry name" value="MRP"/>
</dbReference>
<dbReference type="PROSITE" id="PS50893">
    <property type="entry name" value="ABC_TRANSPORTER_2"/>
    <property type="match status" value="2"/>
</dbReference>
<reference evidence="28" key="3">
    <citation type="submission" date="2025-09" db="UniProtKB">
        <authorList>
            <consortium name="Ensembl"/>
        </authorList>
    </citation>
    <scope>IDENTIFICATION</scope>
</reference>
<evidence type="ECO:0000256" key="2">
    <source>
        <dbReference type="ARBA" id="ARBA00009726"/>
    </source>
</evidence>
<evidence type="ECO:0000256" key="4">
    <source>
        <dbReference type="ARBA" id="ARBA00022448"/>
    </source>
</evidence>
<comment type="catalytic activity">
    <reaction evidence="16">
        <text>ATP + H2O + xenobioticSide 1 = ADP + phosphate + xenobioticSide 2.</text>
        <dbReference type="EC" id="7.6.2.2"/>
    </reaction>
</comment>
<proteinExistence type="inferred from homology"/>
<evidence type="ECO:0000256" key="19">
    <source>
        <dbReference type="ARBA" id="ARBA00041913"/>
    </source>
</evidence>
<dbReference type="InterPro" id="IPR050173">
    <property type="entry name" value="ABC_transporter_C-like"/>
</dbReference>
<feature type="transmembrane region" description="Helical" evidence="25">
    <location>
        <begin position="470"/>
        <end position="492"/>
    </location>
</feature>
<sequence length="1552" mass="174514">MKVNVTTDSGEGKVGLGRGLVDNTEGRLDQQILEVFSNLNGSFSVLSLTQPTFSPQDWNLTWHTENPDFTQCFQNTILVWIPCIYLWACFPVYFLYLRCHDRGYIQMSNLNKAKTALGLILWIVCWADLFYSFWERSQNIFLISPTVLGITMLLATFLIQYERMKGVQSSGVMTIFWLISLLCATVIFRSKIILALNTGAEVDAFRYVTFCTYFILLLVQLILCCFPEQPPLFSETVNDPKPCPEFSASFLSRITFWWITGLMIQGYRRPLEAKDLWSLNKEDTSEEIVPGLARNWAKEWAKTKRQPLNILYSSKKQQKSDSNGDVTEEAEALIIKPSQKNYEASLFKVLYKTFGPYFLMSFLFKAAHDLLMFTGPEILKLLINFVNDKHAPDWQGYFYTGLLFVCACLQTLILHQYFHICFVTGMRLKTAIVGVIYRKALVITNSARKTSTVGEIVNLMSVDAQRFMDLATYINMIWSAPLQVILALYLLWRNLGPSVLAGVAVMILLVPINAVMAMKTKTYQKAQMKSKDNRIKLMNEILNGIKVLKLYAWELAFREKVLEIRQKELKVLKKSAYLAAMATFTWVCAPFLVALSTFAVYVKIDKNNVLDAQKAFVSLALFNILRFPLNMLPMVISSIVEASVSLKRLRVFLSHEELDPDSIIRRPTTDAEGSIIVKNATFSWSRNDPPSLNSINFTVPEGSLIAVVGQVGCGKSSLLSALLGEMDKKEGHVVVKGSVAYVPQQAWVQNATLKDNIIFGREMNESRYKRVIEACALLPDIEILPTGDRTEIGEKGVNLSGGQKQRVSLARAVYCNADVYLFDDPLSAVDAHVGKHIFEKVIGPKGILKNKTRVLVTHAVNYLPQVDTILVMSDGKISEMGSYQELLKQDGAFAEFLRTYANAEQSMENSADKWHQTLGLYFPRLKISICNRQLSNSSTYSRETGKSQHHSSTAELQKPLAEKNSWKLTEADTAKTGRVKATVYWDYMKAIGLFISFLSIFLFMCNHVASLASNYWLSLWTDDPVINGTQQYTNVRLGVYGALGISQGIAVFGYSMVVSIGGIFASRHLHLNLLHNVLRSPMSFFERTPSGNLVNRFSKEIDTIDSTIPPIIKMFMGSTFNVIGACIIILLATPIAAVIIPPLGLVYLFVQRFYVATSRQLKRLESVSRSPVYSHFNETLLGVSVIRAFEEQKRFIKQNDMKVDENQKAYYPSIVANRWLAVRLEFVGNCIVLFAALFAVIARNKLSPGLVGLSVSYSLQITAYLNWLVRMSSELETNIVAVERVKEYAEMEKEAEWSIEQTAPASTWPEEGKVEFRGYGLRYREDLDLVLKNINVTINGGEKIGIVGRTGAGKSSLTLGLFRINEAAEGEIIIDGINIAKIGLHDLRFKITIIPQDPILFSGSLRMNLDPFDQHSDEDIWRSLELAHLKNFVSALPDKLNHECAEGGENLSVGQRQLVCLARALLRKSKILVLDEATAAVDLETDNLIQSTIKSQFEECTVLTIAHRLNTIMDYTRVLVLDRGEVVECGSPDSLLQEKGIFYSMAKDSGLV</sequence>
<dbReference type="PROSITE" id="PS50929">
    <property type="entry name" value="ABC_TM1F"/>
    <property type="match status" value="2"/>
</dbReference>
<dbReference type="EC" id="7.6.2.3" evidence="15"/>
<dbReference type="GO" id="GO:0008559">
    <property type="term" value="F:ABC-type xenobiotic transporter activity"/>
    <property type="evidence" value="ECO:0007669"/>
    <property type="project" value="UniProtKB-EC"/>
</dbReference>
<evidence type="ECO:0000259" key="26">
    <source>
        <dbReference type="PROSITE" id="PS50893"/>
    </source>
</evidence>
<dbReference type="GO" id="GO:0016323">
    <property type="term" value="C:basolateral plasma membrane"/>
    <property type="evidence" value="ECO:0007669"/>
    <property type="project" value="TreeGrafter"/>
</dbReference>
<dbReference type="GO" id="GO:0005524">
    <property type="term" value="F:ATP binding"/>
    <property type="evidence" value="ECO:0007669"/>
    <property type="project" value="UniProtKB-KW"/>
</dbReference>
<evidence type="ECO:0000256" key="21">
    <source>
        <dbReference type="ARBA" id="ARBA00047354"/>
    </source>
</evidence>
<keyword evidence="7" id="KW-0677">Repeat</keyword>
<dbReference type="InterPro" id="IPR011527">
    <property type="entry name" value="ABC1_TM_dom"/>
</dbReference>
<dbReference type="GO" id="GO:0015431">
    <property type="term" value="F:ABC-type glutathione S-conjugate transporter activity"/>
    <property type="evidence" value="ECO:0007669"/>
    <property type="project" value="UniProtKB-EC"/>
</dbReference>
<evidence type="ECO:0000256" key="11">
    <source>
        <dbReference type="ARBA" id="ARBA00022967"/>
    </source>
</evidence>
<evidence type="ECO:0000259" key="27">
    <source>
        <dbReference type="PROSITE" id="PS50929"/>
    </source>
</evidence>
<evidence type="ECO:0000313" key="29">
    <source>
        <dbReference type="Proteomes" id="UP000694400"/>
    </source>
</evidence>
<dbReference type="FunFam" id="3.40.50.300:FF:000293">
    <property type="entry name" value="ATP binding cassette subfamily C member 1"/>
    <property type="match status" value="1"/>
</dbReference>
<evidence type="ECO:0000256" key="3">
    <source>
        <dbReference type="ARBA" id="ARBA00012191"/>
    </source>
</evidence>
<feature type="transmembrane region" description="Helical" evidence="25">
    <location>
        <begin position="204"/>
        <end position="226"/>
    </location>
</feature>
<feature type="transmembrane region" description="Helical" evidence="25">
    <location>
        <begin position="77"/>
        <end position="96"/>
    </location>
</feature>
<comment type="catalytic activity">
    <reaction evidence="22">
        <text>leukotriene C4(in) + ATP + H2O = leukotriene C4(out) + ADP + phosphate + H(+)</text>
        <dbReference type="Rhea" id="RHEA:38963"/>
        <dbReference type="ChEBI" id="CHEBI:15377"/>
        <dbReference type="ChEBI" id="CHEBI:15378"/>
        <dbReference type="ChEBI" id="CHEBI:30616"/>
        <dbReference type="ChEBI" id="CHEBI:43474"/>
        <dbReference type="ChEBI" id="CHEBI:57973"/>
        <dbReference type="ChEBI" id="CHEBI:456216"/>
    </reaction>
    <physiologicalReaction direction="left-to-right" evidence="22">
        <dbReference type="Rhea" id="RHEA:38964"/>
    </physiologicalReaction>
</comment>
<evidence type="ECO:0000256" key="9">
    <source>
        <dbReference type="ARBA" id="ARBA00022801"/>
    </source>
</evidence>
<dbReference type="EC" id="7.6.2.2" evidence="3"/>
<dbReference type="Gene3D" id="3.40.50.300">
    <property type="entry name" value="P-loop containing nucleotide triphosphate hydrolases"/>
    <property type="match status" value="2"/>
</dbReference>
<keyword evidence="6 25" id="KW-0812">Transmembrane</keyword>
<dbReference type="InterPro" id="IPR003593">
    <property type="entry name" value="AAA+_ATPase"/>
</dbReference>
<dbReference type="PROSITE" id="PS00211">
    <property type="entry name" value="ABC_TRANSPORTER_1"/>
    <property type="match status" value="2"/>
</dbReference>
<dbReference type="SUPFAM" id="SSF52540">
    <property type="entry name" value="P-loop containing nucleoside triphosphate hydrolases"/>
    <property type="match status" value="2"/>
</dbReference>
<keyword evidence="11" id="KW-1278">Translocase</keyword>
<evidence type="ECO:0000256" key="25">
    <source>
        <dbReference type="SAM" id="Phobius"/>
    </source>
</evidence>
<evidence type="ECO:0000313" key="28">
    <source>
        <dbReference type="Ensembl" id="ENSAPLP00020025360.1"/>
    </source>
</evidence>
<dbReference type="Pfam" id="PF00005">
    <property type="entry name" value="ABC_tran"/>
    <property type="match status" value="2"/>
</dbReference>
<feature type="domain" description="ABC transmembrane type-1" evidence="27">
    <location>
        <begin position="997"/>
        <end position="1277"/>
    </location>
</feature>
<evidence type="ECO:0000256" key="18">
    <source>
        <dbReference type="ARBA" id="ARBA00041345"/>
    </source>
</evidence>
<evidence type="ECO:0000256" key="8">
    <source>
        <dbReference type="ARBA" id="ARBA00022741"/>
    </source>
</evidence>
<feature type="transmembrane region" description="Helical" evidence="25">
    <location>
        <begin position="616"/>
        <end position="640"/>
    </location>
</feature>
<feature type="transmembrane region" description="Helical" evidence="25">
    <location>
        <begin position="576"/>
        <end position="604"/>
    </location>
</feature>
<dbReference type="Proteomes" id="UP000694400">
    <property type="component" value="Chromosome 15"/>
</dbReference>
<dbReference type="GO" id="GO:0034634">
    <property type="term" value="F:glutathione transmembrane transporter activity"/>
    <property type="evidence" value="ECO:0007669"/>
    <property type="project" value="TreeGrafter"/>
</dbReference>
<feature type="domain" description="ABC transporter" evidence="26">
    <location>
        <begin position="1316"/>
        <end position="1548"/>
    </location>
</feature>
<dbReference type="Pfam" id="PF00664">
    <property type="entry name" value="ABC_membrane"/>
    <property type="match status" value="2"/>
</dbReference>
<evidence type="ECO:0000256" key="7">
    <source>
        <dbReference type="ARBA" id="ARBA00022737"/>
    </source>
</evidence>
<feature type="domain" description="ABC transmembrane type-1" evidence="27">
    <location>
        <begin position="359"/>
        <end position="641"/>
    </location>
</feature>
<evidence type="ECO:0000256" key="16">
    <source>
        <dbReference type="ARBA" id="ARBA00034018"/>
    </source>
</evidence>
<dbReference type="GO" id="GO:0016887">
    <property type="term" value="F:ATP hydrolysis activity"/>
    <property type="evidence" value="ECO:0007669"/>
    <property type="project" value="InterPro"/>
</dbReference>
<feature type="transmembrane region" description="Helical" evidence="25">
    <location>
        <begin position="171"/>
        <end position="192"/>
    </location>
</feature>
<organism evidence="28 29">
    <name type="scientific">Anas platyrhynchos</name>
    <name type="common">Mallard</name>
    <name type="synonym">Anas boschas</name>
    <dbReference type="NCBI Taxonomy" id="8839"/>
    <lineage>
        <taxon>Eukaryota</taxon>
        <taxon>Metazoa</taxon>
        <taxon>Chordata</taxon>
        <taxon>Craniata</taxon>
        <taxon>Vertebrata</taxon>
        <taxon>Euteleostomi</taxon>
        <taxon>Archelosauria</taxon>
        <taxon>Archosauria</taxon>
        <taxon>Dinosauria</taxon>
        <taxon>Saurischia</taxon>
        <taxon>Theropoda</taxon>
        <taxon>Coelurosauria</taxon>
        <taxon>Aves</taxon>
        <taxon>Neognathae</taxon>
        <taxon>Galloanserae</taxon>
        <taxon>Anseriformes</taxon>
        <taxon>Anatidae</taxon>
        <taxon>Anatinae</taxon>
        <taxon>Anas</taxon>
    </lineage>
</organism>
<dbReference type="PANTHER" id="PTHR24223:SF241">
    <property type="entry name" value="MULTIDRUG RESISTANCE-ASSOCIATED PROTEIN 1"/>
    <property type="match status" value="1"/>
</dbReference>